<dbReference type="InterPro" id="IPR050818">
    <property type="entry name" value="KCNH_animal-type"/>
</dbReference>
<feature type="compositionally biased region" description="Low complexity" evidence="6">
    <location>
        <begin position="674"/>
        <end position="683"/>
    </location>
</feature>
<dbReference type="Pfam" id="PF00520">
    <property type="entry name" value="Ion_trans"/>
    <property type="match status" value="1"/>
</dbReference>
<feature type="transmembrane region" description="Helical" evidence="7">
    <location>
        <begin position="180"/>
        <end position="199"/>
    </location>
</feature>
<dbReference type="InterPro" id="IPR018490">
    <property type="entry name" value="cNMP-bd_dom_sf"/>
</dbReference>
<dbReference type="EMBL" id="CAMXCT030000237">
    <property type="protein sequence ID" value="CAL4763324.1"/>
    <property type="molecule type" value="Genomic_DNA"/>
</dbReference>
<feature type="compositionally biased region" description="Pro residues" evidence="6">
    <location>
        <begin position="684"/>
        <end position="702"/>
    </location>
</feature>
<comment type="subcellular location">
    <subcellularLocation>
        <location evidence="1">Membrane</location>
        <topology evidence="1">Multi-pass membrane protein</topology>
    </subcellularLocation>
</comment>
<name>A0A9P1FJA9_9DINO</name>
<dbReference type="EMBL" id="CAMXCT020000237">
    <property type="protein sequence ID" value="CAL1129387.1"/>
    <property type="molecule type" value="Genomic_DNA"/>
</dbReference>
<evidence type="ECO:0000259" key="8">
    <source>
        <dbReference type="Pfam" id="PF00520"/>
    </source>
</evidence>
<evidence type="ECO:0000256" key="7">
    <source>
        <dbReference type="SAM" id="Phobius"/>
    </source>
</evidence>
<dbReference type="SUPFAM" id="SSF81324">
    <property type="entry name" value="Voltage-gated potassium channels"/>
    <property type="match status" value="1"/>
</dbReference>
<feature type="region of interest" description="Disordered" evidence="6">
    <location>
        <begin position="674"/>
        <end position="702"/>
    </location>
</feature>
<sequence>MAVKRKGYELSPISMLLEEFDATQNRLARENRLMEKRLAKQAKRERAQKLRKLAERARSAHELAKSEDKCPSPGSRVIQIETAPLFETTMSNSCHDSVADTARDPSTSPDSVNFRLSQQWRHKDSRLDKVSNSNHSGELEMRMGMMERNVLRHQVSFLEQLWSAIKRIRLPMNPNSTVRLVWDFVGLFLISWDVLYIPFELAFDPEENPFIVVVGWIILLYWTCDVVMSNLVGFYEEGELVMNQRRIILRYLRTWFLIDLIVLGPDWFLRLWTGSSGGDPGMAIQNRSSSEGEMEDVANALRSIRVLRVVRLLRLLKVQRLMNLVYDILDSEYIFILFTLLKLTCLISVLNHVIACMWYGVGYITMENNERNWLENTNWKEDKESRVIDCSMVYQYTTALHWSLTQFTPASMDSFARNVPERILSIVVVFFALIGFSSIVGSVTNSVAQLQALHGNSRRQFWLLRKYLNEKGIYEPTRTRLFSFLEHEVERRRKDIKEEDVRCGVCGLNGHRSGGKRIFGHLLNITTSPASNFGYIFRSAAGVWKSNQHPKLTLADAGVKNTGDMVQFMGDFEPFTPAPVVPGAVVELQMMLIGKGKTSNVTGKATLDKCVWELGYEVGLQRASETADGCGFAFGSKQWNSKQHPNLTLADAGVRNHGDTIAFLGDFGPVAPSSPGLASTAAPATPPSAPASPPLAPVPPPTGAGPVVDLKVTVDALSKSVTKICRTGLEKCVWTLGQDAGTAMLTCPASNGVVFSYAGRQWRSNQHPQLTLAEAGVHQGGEAILFLADFQPLPGATKSCGEVVELTVTLLDKSKSWSKTAKAPLERSVWIFGQEVGMRGLTTGPLSNYGYVFRCGGTEWRSNQHPNLTLAEAGVTNGATVEFLGDFEPPAAAKQPSQLVEVHVALQSKDKTDTSTHKTSLDKGFWGGWAKVFGGLVKKRECKRLLSLLSSPLQNLLAYELHRGPMTGHPFFSLLDQHMQPVMYSLCHTAMKFKHFAMEDMCFVEAEGGKFMWVLIEGSFSYIRAANLYKLSTPGTWLSEPVLWTSWWHRGNLEAASTSGQLAFVSPSAMVNCFKSHPRPWFYARTYAMKYVRVLNRMSVARLSDIHTVEEEEVKVMAAESAELQKMS</sequence>
<protein>
    <recommendedName>
        <fullName evidence="8">Ion transport domain-containing protein</fullName>
    </recommendedName>
</protein>
<feature type="transmembrane region" description="Helical" evidence="7">
    <location>
        <begin position="211"/>
        <end position="235"/>
    </location>
</feature>
<evidence type="ECO:0000256" key="1">
    <source>
        <dbReference type="ARBA" id="ARBA00004141"/>
    </source>
</evidence>
<dbReference type="GO" id="GO:0005249">
    <property type="term" value="F:voltage-gated potassium channel activity"/>
    <property type="evidence" value="ECO:0007669"/>
    <property type="project" value="TreeGrafter"/>
</dbReference>
<proteinExistence type="predicted"/>
<dbReference type="InterPro" id="IPR005821">
    <property type="entry name" value="Ion_trans_dom"/>
</dbReference>
<feature type="coiled-coil region" evidence="5">
    <location>
        <begin position="40"/>
        <end position="67"/>
    </location>
</feature>
<accession>A0A9P1FJA9</accession>
<evidence type="ECO:0000256" key="4">
    <source>
        <dbReference type="ARBA" id="ARBA00023136"/>
    </source>
</evidence>
<keyword evidence="3 7" id="KW-1133">Transmembrane helix</keyword>
<keyword evidence="2 7" id="KW-0812">Transmembrane</keyword>
<comment type="caution">
    <text evidence="9">The sequence shown here is derived from an EMBL/GenBank/DDBJ whole genome shotgun (WGS) entry which is preliminary data.</text>
</comment>
<evidence type="ECO:0000256" key="6">
    <source>
        <dbReference type="SAM" id="MobiDB-lite"/>
    </source>
</evidence>
<gene>
    <name evidence="9" type="ORF">C1SCF055_LOCUS4271</name>
</gene>
<feature type="transmembrane region" description="Helical" evidence="7">
    <location>
        <begin position="247"/>
        <end position="268"/>
    </location>
</feature>
<evidence type="ECO:0000256" key="3">
    <source>
        <dbReference type="ARBA" id="ARBA00022989"/>
    </source>
</evidence>
<feature type="transmembrane region" description="Helical" evidence="7">
    <location>
        <begin position="423"/>
        <end position="443"/>
    </location>
</feature>
<reference evidence="9" key="1">
    <citation type="submission" date="2022-10" db="EMBL/GenBank/DDBJ databases">
        <authorList>
            <person name="Chen Y."/>
            <person name="Dougan E. K."/>
            <person name="Chan C."/>
            <person name="Rhodes N."/>
            <person name="Thang M."/>
        </authorList>
    </citation>
    <scope>NUCLEOTIDE SEQUENCE</scope>
</reference>
<dbReference type="GO" id="GO:0042391">
    <property type="term" value="P:regulation of membrane potential"/>
    <property type="evidence" value="ECO:0007669"/>
    <property type="project" value="TreeGrafter"/>
</dbReference>
<reference evidence="10 11" key="2">
    <citation type="submission" date="2024-05" db="EMBL/GenBank/DDBJ databases">
        <authorList>
            <person name="Chen Y."/>
            <person name="Shah S."/>
            <person name="Dougan E. K."/>
            <person name="Thang M."/>
            <person name="Chan C."/>
        </authorList>
    </citation>
    <scope>NUCLEOTIDE SEQUENCE [LARGE SCALE GENOMIC DNA]</scope>
</reference>
<evidence type="ECO:0000313" key="9">
    <source>
        <dbReference type="EMBL" id="CAI3976012.1"/>
    </source>
</evidence>
<dbReference type="EMBL" id="CAMXCT010000237">
    <property type="protein sequence ID" value="CAI3976012.1"/>
    <property type="molecule type" value="Genomic_DNA"/>
</dbReference>
<dbReference type="GO" id="GO:0005886">
    <property type="term" value="C:plasma membrane"/>
    <property type="evidence" value="ECO:0007669"/>
    <property type="project" value="TreeGrafter"/>
</dbReference>
<dbReference type="Proteomes" id="UP001152797">
    <property type="component" value="Unassembled WGS sequence"/>
</dbReference>
<evidence type="ECO:0000256" key="5">
    <source>
        <dbReference type="SAM" id="Coils"/>
    </source>
</evidence>
<feature type="transmembrane region" description="Helical" evidence="7">
    <location>
        <begin position="333"/>
        <end position="361"/>
    </location>
</feature>
<dbReference type="AlphaFoldDB" id="A0A9P1FJA9"/>
<dbReference type="SUPFAM" id="SSF51206">
    <property type="entry name" value="cAMP-binding domain-like"/>
    <property type="match status" value="1"/>
</dbReference>
<keyword evidence="5" id="KW-0175">Coiled coil</keyword>
<dbReference type="PANTHER" id="PTHR10217:SF435">
    <property type="entry name" value="POTASSIUM VOLTAGE-GATED CHANNEL PROTEIN EAG"/>
    <property type="match status" value="1"/>
</dbReference>
<feature type="domain" description="Ion transport" evidence="8">
    <location>
        <begin position="181"/>
        <end position="451"/>
    </location>
</feature>
<evidence type="ECO:0000313" key="10">
    <source>
        <dbReference type="EMBL" id="CAL4763324.1"/>
    </source>
</evidence>
<dbReference type="Gene3D" id="1.10.287.70">
    <property type="match status" value="1"/>
</dbReference>
<keyword evidence="11" id="KW-1185">Reference proteome</keyword>
<dbReference type="PANTHER" id="PTHR10217">
    <property type="entry name" value="VOLTAGE AND LIGAND GATED POTASSIUM CHANNEL"/>
    <property type="match status" value="1"/>
</dbReference>
<evidence type="ECO:0000313" key="11">
    <source>
        <dbReference type="Proteomes" id="UP001152797"/>
    </source>
</evidence>
<evidence type="ECO:0000256" key="2">
    <source>
        <dbReference type="ARBA" id="ARBA00022692"/>
    </source>
</evidence>
<keyword evidence="4 7" id="KW-0472">Membrane</keyword>
<organism evidence="9">
    <name type="scientific">Cladocopium goreaui</name>
    <dbReference type="NCBI Taxonomy" id="2562237"/>
    <lineage>
        <taxon>Eukaryota</taxon>
        <taxon>Sar</taxon>
        <taxon>Alveolata</taxon>
        <taxon>Dinophyceae</taxon>
        <taxon>Suessiales</taxon>
        <taxon>Symbiodiniaceae</taxon>
        <taxon>Cladocopium</taxon>
    </lineage>
</organism>
<dbReference type="OrthoDB" id="425669at2759"/>